<dbReference type="CDD" id="cd17546">
    <property type="entry name" value="REC_hyHK_CKI1_RcsC-like"/>
    <property type="match status" value="1"/>
</dbReference>
<dbReference type="InterPro" id="IPR029016">
    <property type="entry name" value="GAF-like_dom_sf"/>
</dbReference>
<dbReference type="EC" id="2.7.13.3" evidence="2"/>
<dbReference type="PANTHER" id="PTHR43047">
    <property type="entry name" value="TWO-COMPONENT HISTIDINE PROTEIN KINASE"/>
    <property type="match status" value="1"/>
</dbReference>
<dbReference type="PROSITE" id="PS50113">
    <property type="entry name" value="PAC"/>
    <property type="match status" value="2"/>
</dbReference>
<protein>
    <recommendedName>
        <fullName evidence="2">histidine kinase</fullName>
        <ecNumber evidence="2">2.7.13.3</ecNumber>
    </recommendedName>
</protein>
<dbReference type="PROSITE" id="PS50109">
    <property type="entry name" value="HIS_KIN"/>
    <property type="match status" value="1"/>
</dbReference>
<dbReference type="InterPro" id="IPR003594">
    <property type="entry name" value="HATPase_dom"/>
</dbReference>
<dbReference type="Gene3D" id="3.30.565.10">
    <property type="entry name" value="Histidine kinase-like ATPase, C-terminal domain"/>
    <property type="match status" value="1"/>
</dbReference>
<feature type="domain" description="PAC" evidence="12">
    <location>
        <begin position="754"/>
        <end position="805"/>
    </location>
</feature>
<dbReference type="SMART" id="SM00086">
    <property type="entry name" value="PAC"/>
    <property type="match status" value="3"/>
</dbReference>
<dbReference type="InterPro" id="IPR013767">
    <property type="entry name" value="PAS_fold"/>
</dbReference>
<feature type="domain" description="PAS" evidence="11">
    <location>
        <begin position="806"/>
        <end position="848"/>
    </location>
</feature>
<dbReference type="Pfam" id="PF00512">
    <property type="entry name" value="HisKA"/>
    <property type="match status" value="1"/>
</dbReference>
<dbReference type="SMART" id="SM00388">
    <property type="entry name" value="HisKA"/>
    <property type="match status" value="1"/>
</dbReference>
<keyword evidence="8" id="KW-0472">Membrane</keyword>
<evidence type="ECO:0000259" key="10">
    <source>
        <dbReference type="PROSITE" id="PS50110"/>
    </source>
</evidence>
<dbReference type="PRINTS" id="PR00344">
    <property type="entry name" value="BCTRLSENSOR"/>
</dbReference>
<dbReference type="SMART" id="SM00065">
    <property type="entry name" value="GAF"/>
    <property type="match status" value="1"/>
</dbReference>
<dbReference type="InterPro" id="IPR035965">
    <property type="entry name" value="PAS-like_dom_sf"/>
</dbReference>
<dbReference type="SMART" id="SM00387">
    <property type="entry name" value="HATPase_c"/>
    <property type="match status" value="1"/>
</dbReference>
<proteinExistence type="predicted"/>
<evidence type="ECO:0000256" key="4">
    <source>
        <dbReference type="ARBA" id="ARBA00022679"/>
    </source>
</evidence>
<dbReference type="InterPro" id="IPR001789">
    <property type="entry name" value="Sig_transdc_resp-reg_receiver"/>
</dbReference>
<dbReference type="InterPro" id="IPR036097">
    <property type="entry name" value="HisK_dim/P_sf"/>
</dbReference>
<dbReference type="SMART" id="SM00091">
    <property type="entry name" value="PAS"/>
    <property type="match status" value="3"/>
</dbReference>
<keyword evidence="4" id="KW-0808">Transferase</keyword>
<dbReference type="SMART" id="SM00448">
    <property type="entry name" value="REC"/>
    <property type="match status" value="1"/>
</dbReference>
<evidence type="ECO:0000256" key="6">
    <source>
        <dbReference type="ARBA" id="ARBA00023012"/>
    </source>
</evidence>
<dbReference type="RefSeq" id="WP_190403312.1">
    <property type="nucleotide sequence ID" value="NZ_JACJQB010000016.1"/>
</dbReference>
<evidence type="ECO:0000256" key="8">
    <source>
        <dbReference type="SAM" id="Phobius"/>
    </source>
</evidence>
<dbReference type="SUPFAM" id="SSF55781">
    <property type="entry name" value="GAF domain-like"/>
    <property type="match status" value="1"/>
</dbReference>
<dbReference type="InterPro" id="IPR036890">
    <property type="entry name" value="HATPase_C_sf"/>
</dbReference>
<keyword evidence="8" id="KW-0812">Transmembrane</keyword>
<keyword evidence="8" id="KW-1133">Transmembrane helix</keyword>
<feature type="domain" description="PAS" evidence="11">
    <location>
        <begin position="368"/>
        <end position="418"/>
    </location>
</feature>
<dbReference type="Gene3D" id="3.30.450.40">
    <property type="match status" value="1"/>
</dbReference>
<keyword evidence="14" id="KW-1185">Reference proteome</keyword>
<dbReference type="Pfam" id="PF02518">
    <property type="entry name" value="HATPase_c"/>
    <property type="match status" value="1"/>
</dbReference>
<comment type="caution">
    <text evidence="13">The sequence shown here is derived from an EMBL/GenBank/DDBJ whole genome shotgun (WGS) entry which is preliminary data.</text>
</comment>
<dbReference type="PANTHER" id="PTHR43047:SF72">
    <property type="entry name" value="OSMOSENSING HISTIDINE PROTEIN KINASE SLN1"/>
    <property type="match status" value="1"/>
</dbReference>
<dbReference type="InterPro" id="IPR003661">
    <property type="entry name" value="HisK_dim/P_dom"/>
</dbReference>
<name>A0ABR7ZYW4_9CYAN</name>
<evidence type="ECO:0000256" key="2">
    <source>
        <dbReference type="ARBA" id="ARBA00012438"/>
    </source>
</evidence>
<dbReference type="Proteomes" id="UP000642094">
    <property type="component" value="Unassembled WGS sequence"/>
</dbReference>
<evidence type="ECO:0000256" key="3">
    <source>
        <dbReference type="ARBA" id="ARBA00022553"/>
    </source>
</evidence>
<evidence type="ECO:0000259" key="12">
    <source>
        <dbReference type="PROSITE" id="PS50113"/>
    </source>
</evidence>
<dbReference type="CDD" id="cd00130">
    <property type="entry name" value="PAS"/>
    <property type="match status" value="2"/>
</dbReference>
<feature type="modified residue" description="4-aspartylphosphate" evidence="7">
    <location>
        <position position="1261"/>
    </location>
</feature>
<dbReference type="SUPFAM" id="SSF55785">
    <property type="entry name" value="PYP-like sensor domain (PAS domain)"/>
    <property type="match status" value="3"/>
</dbReference>
<evidence type="ECO:0000256" key="7">
    <source>
        <dbReference type="PROSITE-ProRule" id="PRU00169"/>
    </source>
</evidence>
<keyword evidence="3 7" id="KW-0597">Phosphoprotein</keyword>
<dbReference type="PROSITE" id="PS50112">
    <property type="entry name" value="PAS"/>
    <property type="match status" value="2"/>
</dbReference>
<dbReference type="SUPFAM" id="SSF55874">
    <property type="entry name" value="ATPase domain of HSP90 chaperone/DNA topoisomerase II/histidine kinase"/>
    <property type="match status" value="1"/>
</dbReference>
<dbReference type="PROSITE" id="PS50110">
    <property type="entry name" value="RESPONSE_REGULATORY"/>
    <property type="match status" value="1"/>
</dbReference>
<sequence>MVNKLPQDLENTQLQTRHSKTKNLFWGLAIAVATISGGGLIAFQWFGQEINQSTQRNLLQVGTLKSNQIEKWITERKADAVIFATRPSVMITLQSIESNIQNPESQRQRTFLEFGAVATITEYNYRNITLINHKGKSVWQAGQVEALTPEVQLAVQEMAKLPLIQSQEVFIDLHWQKTDTNSVIVCGVVAPVYDEKNAFIGAVYIQSSPYNYLFPLLQSAISLQLTSETFLVRPEDDLVRQLSPLRYQPNAALNFTRSIRAPNSQNLLAIQAIQEGKTLMQGIDYRNIPVIGASVKITGTNWVLISKIDVSEANVPLNRLGLIISALTGTLISIVFYIAYQIRRSGQLAMQTLLQRAETEQALIIADNASRYLTAIETSIDGYAMLDRSGKFIEVNAALTEMTGYSIDELLARSIFDLEINPTTNPTKFIDHLIAANKEKIHQQWQHKNCDRIDVQLSISYLSQKDGQFFVFIQDITSRLKLQHELERSAQLHTFLSRANESIVRIQDPAELLQKICEIATSYGNFRLAWVGIANTATLNVEHIAVAGEALDYLQDIQVSIDTSLPTAYGPAGTAIRERKIIIINDFLHDPQTLPWCAQANQYGFRGVAAFPLPIDQHTVGAIMFYTSELDYFAEDVVNLLTELTEDICLALRLLESEKLRKRSENLLQESEERFRLAIVNAPFPIILYSTDGKPLQVNRAWINQAGYGDCDILEVTEWTEQFCQEYQEILVPSNHHFNVDHYDAEDNSDDLAVSTELTITTYEGATRIWRFESALLSNTNHSKVIIGMATDVTEQKQVTQKIQESENQMRRAINYAPFPLVIHVEGGQILQINRAWTEITGYTHEEIPTVRDWVYKAYQKNHELILEGISKLYGINEKLDEGEFEFFAKDGSKKIWNFVTAPLGQLANGQRAIISMAMDITERKAYELVLGEAKEQAEAANRAKSDFLASMSHELRTPLNGILGYAQILLSDDEATERQIDGFKVIYQCGSHLLDLISEILDLSKIEAKKLDLFPEEISLATFLTGVVQICEIKAKEKNLEFVYQVSEHLPDYILVDEQRLRQILLNLLGNAIKFTDRGNVIFRVHLVATEPQTQQEDDSCALLPKIRFEIIDTGKGIAAADLAKIFLPFEQVGDRQNRPDGTGLGLAITQKLVTMMGSKLQVTSQINQGSCFWFDLDQPKDITDHDWSSYSTAIDANYTNIIGYHGEPITILVVDDRWMNRVVIKHLLEPLGFVVIEAENGQQGIMMAGNHPIDAIIADLVMPMMDGFEMTRQLRQMPEFANLPIFALSASILETEKVKSLEAGCNEFLAKPINSVILLDKLQEYLQISWIWKETTAAETSLETDNKLLLLPPSSDIEAIKLALDIGDFGGIEQIAQKIIQTDTQYQYFVDKLLVFARSFDEQNILQLIESGL</sequence>
<dbReference type="InterPro" id="IPR003018">
    <property type="entry name" value="GAF"/>
</dbReference>
<feature type="transmembrane region" description="Helical" evidence="8">
    <location>
        <begin position="24"/>
        <end position="46"/>
    </location>
</feature>
<keyword evidence="6" id="KW-0902">Two-component regulatory system</keyword>
<dbReference type="Pfam" id="PF00072">
    <property type="entry name" value="Response_reg"/>
    <property type="match status" value="1"/>
</dbReference>
<evidence type="ECO:0000313" key="14">
    <source>
        <dbReference type="Proteomes" id="UP000642094"/>
    </source>
</evidence>
<dbReference type="SUPFAM" id="SSF52172">
    <property type="entry name" value="CheY-like"/>
    <property type="match status" value="1"/>
</dbReference>
<dbReference type="Pfam" id="PF13185">
    <property type="entry name" value="GAF_2"/>
    <property type="match status" value="1"/>
</dbReference>
<gene>
    <name evidence="13" type="ORF">H6F41_09915</name>
</gene>
<evidence type="ECO:0000256" key="1">
    <source>
        <dbReference type="ARBA" id="ARBA00000085"/>
    </source>
</evidence>
<dbReference type="Gene3D" id="3.30.450.20">
    <property type="entry name" value="PAS domain"/>
    <property type="match status" value="3"/>
</dbReference>
<dbReference type="EMBL" id="JACJQB010000016">
    <property type="protein sequence ID" value="MBD2188461.1"/>
    <property type="molecule type" value="Genomic_DNA"/>
</dbReference>
<evidence type="ECO:0000256" key="5">
    <source>
        <dbReference type="ARBA" id="ARBA00022777"/>
    </source>
</evidence>
<feature type="domain" description="PAC" evidence="12">
    <location>
        <begin position="881"/>
        <end position="933"/>
    </location>
</feature>
<feature type="domain" description="Response regulatory" evidence="10">
    <location>
        <begin position="1212"/>
        <end position="1328"/>
    </location>
</feature>
<organism evidence="13 14">
    <name type="scientific">Pseudanabaena mucicola FACHB-723</name>
    <dbReference type="NCBI Taxonomy" id="2692860"/>
    <lineage>
        <taxon>Bacteria</taxon>
        <taxon>Bacillati</taxon>
        <taxon>Cyanobacteriota</taxon>
        <taxon>Cyanophyceae</taxon>
        <taxon>Pseudanabaenales</taxon>
        <taxon>Pseudanabaenaceae</taxon>
        <taxon>Pseudanabaena</taxon>
    </lineage>
</organism>
<reference evidence="13 14" key="1">
    <citation type="journal article" date="2020" name="ISME J.">
        <title>Comparative genomics reveals insights into cyanobacterial evolution and habitat adaptation.</title>
        <authorList>
            <person name="Chen M.Y."/>
            <person name="Teng W.K."/>
            <person name="Zhao L."/>
            <person name="Hu C.X."/>
            <person name="Zhou Y.K."/>
            <person name="Han B.P."/>
            <person name="Song L.R."/>
            <person name="Shu W.S."/>
        </authorList>
    </citation>
    <scope>NUCLEOTIDE SEQUENCE [LARGE SCALE GENOMIC DNA]</scope>
    <source>
        <strain evidence="13 14">FACHB-723</strain>
    </source>
</reference>
<feature type="domain" description="Histidine kinase" evidence="9">
    <location>
        <begin position="951"/>
        <end position="1182"/>
    </location>
</feature>
<evidence type="ECO:0000259" key="11">
    <source>
        <dbReference type="PROSITE" id="PS50112"/>
    </source>
</evidence>
<dbReference type="InterPro" id="IPR000014">
    <property type="entry name" value="PAS"/>
</dbReference>
<dbReference type="InterPro" id="IPR000700">
    <property type="entry name" value="PAS-assoc_C"/>
</dbReference>
<dbReference type="InterPro" id="IPR005467">
    <property type="entry name" value="His_kinase_dom"/>
</dbReference>
<accession>A0ABR7ZYW4</accession>
<evidence type="ECO:0000313" key="13">
    <source>
        <dbReference type="EMBL" id="MBD2188461.1"/>
    </source>
</evidence>
<dbReference type="Pfam" id="PF00989">
    <property type="entry name" value="PAS"/>
    <property type="match status" value="1"/>
</dbReference>
<dbReference type="CDD" id="cd00082">
    <property type="entry name" value="HisKA"/>
    <property type="match status" value="1"/>
</dbReference>
<dbReference type="SUPFAM" id="SSF47384">
    <property type="entry name" value="Homodimeric domain of signal transducing histidine kinase"/>
    <property type="match status" value="1"/>
</dbReference>
<dbReference type="NCBIfam" id="TIGR00229">
    <property type="entry name" value="sensory_box"/>
    <property type="match status" value="3"/>
</dbReference>
<dbReference type="Gene3D" id="1.10.287.130">
    <property type="match status" value="1"/>
</dbReference>
<feature type="transmembrane region" description="Helical" evidence="8">
    <location>
        <begin position="320"/>
        <end position="340"/>
    </location>
</feature>
<dbReference type="InterPro" id="IPR001610">
    <property type="entry name" value="PAC"/>
</dbReference>
<dbReference type="InterPro" id="IPR004358">
    <property type="entry name" value="Sig_transdc_His_kin-like_C"/>
</dbReference>
<comment type="catalytic activity">
    <reaction evidence="1">
        <text>ATP + protein L-histidine = ADP + protein N-phospho-L-histidine.</text>
        <dbReference type="EC" id="2.7.13.3"/>
    </reaction>
</comment>
<dbReference type="Gene3D" id="3.40.50.2300">
    <property type="match status" value="1"/>
</dbReference>
<dbReference type="Pfam" id="PF13188">
    <property type="entry name" value="PAS_8"/>
    <property type="match status" value="1"/>
</dbReference>
<dbReference type="InterPro" id="IPR011006">
    <property type="entry name" value="CheY-like_superfamily"/>
</dbReference>
<evidence type="ECO:0000259" key="9">
    <source>
        <dbReference type="PROSITE" id="PS50109"/>
    </source>
</evidence>
<keyword evidence="5" id="KW-0418">Kinase</keyword>
<dbReference type="CDD" id="cd16922">
    <property type="entry name" value="HATPase_EvgS-ArcB-TorS-like"/>
    <property type="match status" value="1"/>
</dbReference>